<keyword evidence="5" id="KW-0808">Transferase</keyword>
<dbReference type="InterPro" id="IPR003660">
    <property type="entry name" value="HAMP_dom"/>
</dbReference>
<evidence type="ECO:0000256" key="2">
    <source>
        <dbReference type="ARBA" id="ARBA00004236"/>
    </source>
</evidence>
<dbReference type="EMBL" id="LNZG01000045">
    <property type="protein sequence ID" value="ODA89602.1"/>
    <property type="molecule type" value="Genomic_DNA"/>
</dbReference>
<keyword evidence="6 11" id="KW-0812">Transmembrane</keyword>
<name>A0A1E2SIB9_LEIXY</name>
<evidence type="ECO:0000256" key="5">
    <source>
        <dbReference type="ARBA" id="ARBA00022679"/>
    </source>
</evidence>
<dbReference type="GO" id="GO:0005886">
    <property type="term" value="C:plasma membrane"/>
    <property type="evidence" value="ECO:0007669"/>
    <property type="project" value="UniProtKB-SubCell"/>
</dbReference>
<dbReference type="InterPro" id="IPR036097">
    <property type="entry name" value="HisK_dim/P_sf"/>
</dbReference>
<comment type="caution">
    <text evidence="14">The sequence shown here is derived from an EMBL/GenBank/DDBJ whole genome shotgun (WGS) entry which is preliminary data.</text>
</comment>
<evidence type="ECO:0000256" key="9">
    <source>
        <dbReference type="ARBA" id="ARBA00023012"/>
    </source>
</evidence>
<dbReference type="PANTHER" id="PTHR45436:SF5">
    <property type="entry name" value="SENSOR HISTIDINE KINASE TRCS"/>
    <property type="match status" value="1"/>
</dbReference>
<dbReference type="Gene3D" id="1.10.287.130">
    <property type="match status" value="1"/>
</dbReference>
<dbReference type="SMART" id="SM00387">
    <property type="entry name" value="HATPase_c"/>
    <property type="match status" value="1"/>
</dbReference>
<evidence type="ECO:0000256" key="3">
    <source>
        <dbReference type="ARBA" id="ARBA00012438"/>
    </source>
</evidence>
<dbReference type="InterPro" id="IPR050428">
    <property type="entry name" value="TCS_sensor_his_kinase"/>
</dbReference>
<comment type="subcellular location">
    <subcellularLocation>
        <location evidence="2">Cell membrane</location>
    </subcellularLocation>
</comment>
<evidence type="ECO:0000256" key="7">
    <source>
        <dbReference type="ARBA" id="ARBA00022777"/>
    </source>
</evidence>
<dbReference type="SMART" id="SM00304">
    <property type="entry name" value="HAMP"/>
    <property type="match status" value="1"/>
</dbReference>
<dbReference type="Pfam" id="PF00512">
    <property type="entry name" value="HisKA"/>
    <property type="match status" value="1"/>
</dbReference>
<dbReference type="EC" id="2.7.13.3" evidence="3"/>
<dbReference type="CDD" id="cd00082">
    <property type="entry name" value="HisKA"/>
    <property type="match status" value="1"/>
</dbReference>
<feature type="domain" description="HAMP" evidence="13">
    <location>
        <begin position="68"/>
        <end position="121"/>
    </location>
</feature>
<evidence type="ECO:0000256" key="1">
    <source>
        <dbReference type="ARBA" id="ARBA00000085"/>
    </source>
</evidence>
<dbReference type="OrthoDB" id="9786919at2"/>
<dbReference type="PRINTS" id="PR00344">
    <property type="entry name" value="BCTRLSENSOR"/>
</dbReference>
<dbReference type="Pfam" id="PF00672">
    <property type="entry name" value="HAMP"/>
    <property type="match status" value="1"/>
</dbReference>
<dbReference type="SMART" id="SM00388">
    <property type="entry name" value="HisKA"/>
    <property type="match status" value="1"/>
</dbReference>
<dbReference type="InterPro" id="IPR036890">
    <property type="entry name" value="HATPase_C_sf"/>
</dbReference>
<reference evidence="14 15" key="1">
    <citation type="submission" date="2015-11" db="EMBL/GenBank/DDBJ databases">
        <authorList>
            <person name="Zhang Y."/>
            <person name="Guo Z."/>
        </authorList>
    </citation>
    <scope>NUCLEOTIDE SEQUENCE [LARGE SCALE GENOMIC DNA]</scope>
    <source>
        <strain evidence="15">gdw1</strain>
    </source>
</reference>
<accession>A0A1E2SIB9</accession>
<keyword evidence="4" id="KW-0597">Phosphoprotein</keyword>
<dbReference type="PROSITE" id="PS50885">
    <property type="entry name" value="HAMP"/>
    <property type="match status" value="1"/>
</dbReference>
<evidence type="ECO:0000259" key="13">
    <source>
        <dbReference type="PROSITE" id="PS50885"/>
    </source>
</evidence>
<sequence>MRFVPRYAFGTSPGVVGYNVDSGMEVQFDSLYVITDTADLLTLLLAVSLGALVVLALAGGALGWVLAGRMLRPLAAINAAASKAATGALDHRVALAGPRDEIRDLSDTFDTMLAALERSFEVHWRFAANASHELRTPLTTTQTMIDVTMADPEADAESLRALAGRVREVNSANIATVGALLDLSDIDRSRLTRTPFDVAAVVAEGAAQAAEADRNGVSLNVETPDRESGPVEVVGDPVLVRQAVGNLIQNAIRHNEPGGTAAVRVTRLADRAVVTVTNTGPPVDPGIVESLVEPFVRGSGRTTGRGYGLGLALAASIADAHDGSLRLAANPSGGLIAELTLPTSP</sequence>
<dbReference type="InterPro" id="IPR003661">
    <property type="entry name" value="HisK_dim/P_dom"/>
</dbReference>
<feature type="transmembrane region" description="Helical" evidence="11">
    <location>
        <begin position="40"/>
        <end position="67"/>
    </location>
</feature>
<dbReference type="PROSITE" id="PS50109">
    <property type="entry name" value="HIS_KIN"/>
    <property type="match status" value="1"/>
</dbReference>
<dbReference type="SUPFAM" id="SSF55874">
    <property type="entry name" value="ATPase domain of HSP90 chaperone/DNA topoisomerase II/histidine kinase"/>
    <property type="match status" value="1"/>
</dbReference>
<keyword evidence="10 11" id="KW-0472">Membrane</keyword>
<dbReference type="CDD" id="cd00075">
    <property type="entry name" value="HATPase"/>
    <property type="match status" value="1"/>
</dbReference>
<protein>
    <recommendedName>
        <fullName evidence="3">histidine kinase</fullName>
        <ecNumber evidence="3">2.7.13.3</ecNumber>
    </recommendedName>
</protein>
<gene>
    <name evidence="14" type="ORF">ATY41_04830</name>
</gene>
<organism evidence="14 15">
    <name type="scientific">Leifsonia xyli subsp. xyli</name>
    <dbReference type="NCBI Taxonomy" id="59736"/>
    <lineage>
        <taxon>Bacteria</taxon>
        <taxon>Bacillati</taxon>
        <taxon>Actinomycetota</taxon>
        <taxon>Actinomycetes</taxon>
        <taxon>Micrococcales</taxon>
        <taxon>Microbacteriaceae</taxon>
        <taxon>Leifsonia</taxon>
    </lineage>
</organism>
<dbReference type="Gene3D" id="6.10.340.10">
    <property type="match status" value="1"/>
</dbReference>
<evidence type="ECO:0000256" key="10">
    <source>
        <dbReference type="ARBA" id="ARBA00023136"/>
    </source>
</evidence>
<proteinExistence type="predicted"/>
<dbReference type="Proteomes" id="UP000094426">
    <property type="component" value="Unassembled WGS sequence"/>
</dbReference>
<dbReference type="InterPro" id="IPR005467">
    <property type="entry name" value="His_kinase_dom"/>
</dbReference>
<dbReference type="SUPFAM" id="SSF158472">
    <property type="entry name" value="HAMP domain-like"/>
    <property type="match status" value="1"/>
</dbReference>
<dbReference type="SUPFAM" id="SSF47384">
    <property type="entry name" value="Homodimeric domain of signal transducing histidine kinase"/>
    <property type="match status" value="1"/>
</dbReference>
<evidence type="ECO:0000256" key="11">
    <source>
        <dbReference type="SAM" id="Phobius"/>
    </source>
</evidence>
<dbReference type="Gene3D" id="3.30.565.10">
    <property type="entry name" value="Histidine kinase-like ATPase, C-terminal domain"/>
    <property type="match status" value="1"/>
</dbReference>
<evidence type="ECO:0000259" key="12">
    <source>
        <dbReference type="PROSITE" id="PS50109"/>
    </source>
</evidence>
<keyword evidence="9" id="KW-0902">Two-component regulatory system</keyword>
<comment type="catalytic activity">
    <reaction evidence="1">
        <text>ATP + protein L-histidine = ADP + protein N-phospho-L-histidine.</text>
        <dbReference type="EC" id="2.7.13.3"/>
    </reaction>
</comment>
<dbReference type="AlphaFoldDB" id="A0A1E2SIB9"/>
<dbReference type="InterPro" id="IPR004358">
    <property type="entry name" value="Sig_transdc_His_kin-like_C"/>
</dbReference>
<feature type="domain" description="Histidine kinase" evidence="12">
    <location>
        <begin position="129"/>
        <end position="345"/>
    </location>
</feature>
<evidence type="ECO:0000256" key="6">
    <source>
        <dbReference type="ARBA" id="ARBA00022692"/>
    </source>
</evidence>
<dbReference type="InterPro" id="IPR003594">
    <property type="entry name" value="HATPase_dom"/>
</dbReference>
<evidence type="ECO:0000313" key="15">
    <source>
        <dbReference type="Proteomes" id="UP000094426"/>
    </source>
</evidence>
<keyword evidence="8 11" id="KW-1133">Transmembrane helix</keyword>
<evidence type="ECO:0000256" key="8">
    <source>
        <dbReference type="ARBA" id="ARBA00022989"/>
    </source>
</evidence>
<evidence type="ECO:0000256" key="4">
    <source>
        <dbReference type="ARBA" id="ARBA00022553"/>
    </source>
</evidence>
<keyword evidence="7" id="KW-0418">Kinase</keyword>
<dbReference type="PANTHER" id="PTHR45436">
    <property type="entry name" value="SENSOR HISTIDINE KINASE YKOH"/>
    <property type="match status" value="1"/>
</dbReference>
<evidence type="ECO:0000313" key="14">
    <source>
        <dbReference type="EMBL" id="ODA89602.1"/>
    </source>
</evidence>
<dbReference type="Pfam" id="PF02518">
    <property type="entry name" value="HATPase_c"/>
    <property type="match status" value="1"/>
</dbReference>
<dbReference type="GO" id="GO:0000155">
    <property type="term" value="F:phosphorelay sensor kinase activity"/>
    <property type="evidence" value="ECO:0007669"/>
    <property type="project" value="InterPro"/>
</dbReference>